<organism evidence="1 2">
    <name type="scientific">Mycobacteroides chelonae</name>
    <name type="common">Mycobacterium chelonae</name>
    <dbReference type="NCBI Taxonomy" id="1774"/>
    <lineage>
        <taxon>Bacteria</taxon>
        <taxon>Bacillati</taxon>
        <taxon>Actinomycetota</taxon>
        <taxon>Actinomycetes</taxon>
        <taxon>Mycobacteriales</taxon>
        <taxon>Mycobacteriaceae</taxon>
        <taxon>Mycobacteroides</taxon>
    </lineage>
</organism>
<gene>
    <name evidence="1" type="ORF">BKG82_28680</name>
</gene>
<reference evidence="1 2" key="1">
    <citation type="submission" date="2016-10" db="EMBL/GenBank/DDBJ databases">
        <title>Evaluation of Human, Veterinary and Environmental Mycobacterium chelonae Isolates by Core Genome Phylogenomic Analysis, Targeted Gene Comparison, and Anti-microbial Susceptibility Patterns: A Tale of Mistaken Identities.</title>
        <authorList>
            <person name="Fogelson S.B."/>
            <person name="Camus A.C."/>
            <person name="Lorenz W."/>
            <person name="Vasireddy R."/>
            <person name="Vasireddy S."/>
            <person name="Smith T."/>
            <person name="Brown-Elliott B.A."/>
            <person name="Wallace R.J.Jr."/>
            <person name="Hasan N.A."/>
            <person name="Reischl U."/>
            <person name="Sanchez S."/>
        </authorList>
    </citation>
    <scope>NUCLEOTIDE SEQUENCE [LARGE SCALE GENOMIC DNA]</scope>
    <source>
        <strain evidence="1 2">15515</strain>
    </source>
</reference>
<dbReference type="EMBL" id="MLIQ01000052">
    <property type="protein sequence ID" value="OHU46014.1"/>
    <property type="molecule type" value="Genomic_DNA"/>
</dbReference>
<dbReference type="AlphaFoldDB" id="A0A1S1LK71"/>
<protein>
    <submittedName>
        <fullName evidence="1">Uncharacterized protein</fullName>
    </submittedName>
</protein>
<evidence type="ECO:0000313" key="2">
    <source>
        <dbReference type="Proteomes" id="UP000180043"/>
    </source>
</evidence>
<name>A0A1S1LK71_MYCCH</name>
<dbReference type="Proteomes" id="UP000180043">
    <property type="component" value="Unassembled WGS sequence"/>
</dbReference>
<comment type="caution">
    <text evidence="1">The sequence shown here is derived from an EMBL/GenBank/DDBJ whole genome shotgun (WGS) entry which is preliminary data.</text>
</comment>
<evidence type="ECO:0000313" key="1">
    <source>
        <dbReference type="EMBL" id="OHU46014.1"/>
    </source>
</evidence>
<accession>A0A1S1LK71</accession>
<proteinExistence type="predicted"/>
<sequence>MLDASRIDATAERIAIDWGHHGHNVLTAMIAELYTELSSFPTHYTPQQRADILTDAADITATELMTMLDNDIYQETDRPPITEYSWIMHTDDRHTALIAALTRHTANHLTWWLTDQLTDYLTDREAEDLD</sequence>